<evidence type="ECO:0000259" key="1">
    <source>
        <dbReference type="PROSITE" id="PS52002"/>
    </source>
</evidence>
<dbReference type="InterPro" id="IPR047575">
    <property type="entry name" value="Sm"/>
</dbReference>
<sequence length="147" mass="17305">METSREKHFILNTMTCLIKACEGYEVKVDLRNNSEVTGHVNHVDGFMNISMSDVTFKTNFGHLRKFEQFFVKGRQIRYVHIPDEIDMRKGMEGVLKKFCMVRAQQRITENIRHAAWSKLARKEDEVARIEKLQERQVAETLTQKEET</sequence>
<dbReference type="InterPro" id="IPR052840">
    <property type="entry name" value="U7_snRNA_Sm-like"/>
</dbReference>
<dbReference type="SUPFAM" id="SSF50182">
    <property type="entry name" value="Sm-like ribonucleoproteins"/>
    <property type="match status" value="1"/>
</dbReference>
<dbReference type="InterPro" id="IPR010920">
    <property type="entry name" value="LSM_dom_sf"/>
</dbReference>
<reference evidence="2 3" key="1">
    <citation type="submission" date="2024-11" db="EMBL/GenBank/DDBJ databases">
        <title>Chromosome-level genome assembly of the freshwater bivalve Anodonta woodiana.</title>
        <authorList>
            <person name="Chen X."/>
        </authorList>
    </citation>
    <scope>NUCLEOTIDE SEQUENCE [LARGE SCALE GENOMIC DNA]</scope>
    <source>
        <strain evidence="2">MN2024</strain>
        <tissue evidence="2">Gills</tissue>
    </source>
</reference>
<dbReference type="PANTHER" id="PTHR21196:SF1">
    <property type="entry name" value="U7 SNRNA-ASSOCIATED SM-LIKE PROTEIN LSM10"/>
    <property type="match status" value="1"/>
</dbReference>
<keyword evidence="3" id="KW-1185">Reference proteome</keyword>
<name>A0ABD3VZQ7_SINWO</name>
<feature type="domain" description="Sm" evidence="1">
    <location>
        <begin position="13"/>
        <end position="85"/>
    </location>
</feature>
<dbReference type="SMART" id="SM00651">
    <property type="entry name" value="Sm"/>
    <property type="match status" value="1"/>
</dbReference>
<dbReference type="EMBL" id="JBJQND010000009">
    <property type="protein sequence ID" value="KAL3866820.1"/>
    <property type="molecule type" value="Genomic_DNA"/>
</dbReference>
<gene>
    <name evidence="2" type="ORF">ACJMK2_044082</name>
</gene>
<dbReference type="PROSITE" id="PS52002">
    <property type="entry name" value="SM"/>
    <property type="match status" value="1"/>
</dbReference>
<dbReference type="CDD" id="cd01733">
    <property type="entry name" value="LSm10"/>
    <property type="match status" value="1"/>
</dbReference>
<evidence type="ECO:0000313" key="3">
    <source>
        <dbReference type="Proteomes" id="UP001634394"/>
    </source>
</evidence>
<comment type="caution">
    <text evidence="2">The sequence shown here is derived from an EMBL/GenBank/DDBJ whole genome shotgun (WGS) entry which is preliminary data.</text>
</comment>
<dbReference type="InterPro" id="IPR001163">
    <property type="entry name" value="Sm_dom_euk/arc"/>
</dbReference>
<dbReference type="Proteomes" id="UP001634394">
    <property type="component" value="Unassembled WGS sequence"/>
</dbReference>
<dbReference type="EMBL" id="JBJQND010000009">
    <property type="protein sequence ID" value="KAL3866819.1"/>
    <property type="molecule type" value="Genomic_DNA"/>
</dbReference>
<dbReference type="Gene3D" id="2.30.30.100">
    <property type="match status" value="1"/>
</dbReference>
<protein>
    <recommendedName>
        <fullName evidence="1">Sm domain-containing protein</fullName>
    </recommendedName>
</protein>
<organism evidence="2 3">
    <name type="scientific">Sinanodonta woodiana</name>
    <name type="common">Chinese pond mussel</name>
    <name type="synonym">Anodonta woodiana</name>
    <dbReference type="NCBI Taxonomy" id="1069815"/>
    <lineage>
        <taxon>Eukaryota</taxon>
        <taxon>Metazoa</taxon>
        <taxon>Spiralia</taxon>
        <taxon>Lophotrochozoa</taxon>
        <taxon>Mollusca</taxon>
        <taxon>Bivalvia</taxon>
        <taxon>Autobranchia</taxon>
        <taxon>Heteroconchia</taxon>
        <taxon>Palaeoheterodonta</taxon>
        <taxon>Unionida</taxon>
        <taxon>Unionoidea</taxon>
        <taxon>Unionidae</taxon>
        <taxon>Unioninae</taxon>
        <taxon>Sinanodonta</taxon>
    </lineage>
</organism>
<dbReference type="AlphaFoldDB" id="A0ABD3VZQ7"/>
<dbReference type="Pfam" id="PF01423">
    <property type="entry name" value="LSM"/>
    <property type="match status" value="1"/>
</dbReference>
<dbReference type="PANTHER" id="PTHR21196">
    <property type="entry name" value="U7 SNRNA-ASSOCIATED SM-LIKE PROTEIN LSM10"/>
    <property type="match status" value="1"/>
</dbReference>
<proteinExistence type="predicted"/>
<accession>A0ABD3VZQ7</accession>
<evidence type="ECO:0000313" key="2">
    <source>
        <dbReference type="EMBL" id="KAL3866820.1"/>
    </source>
</evidence>